<dbReference type="InterPro" id="IPR009057">
    <property type="entry name" value="Homeodomain-like_sf"/>
</dbReference>
<sequence>MLERYRYGPGPAVAYPRHAHEEYQVCLNLELPGRVWYRRAWHTIAPRSLTVVAPQEVHETRDPDDRPAGGRYRVFYLDPGAVDAVAGAVAGRPARAGLADLLVPADELFDRFLRLHRSYQEAESRLTRDCLAQAALVALLERQRGVRPGRPPAPARHEAERVRAYLMDNLARNVSLADLARVANLSPYHLARTFATEYGLPPHAYQIQARVGLARRLLLAGRSATEVAYATGFYDPSHFTRHFRRVVGVPPGGYARSARTYNGEAPEPA</sequence>
<dbReference type="InterPro" id="IPR037923">
    <property type="entry name" value="HTH-like"/>
</dbReference>
<evidence type="ECO:0000256" key="2">
    <source>
        <dbReference type="ARBA" id="ARBA00023125"/>
    </source>
</evidence>
<keyword evidence="3" id="KW-0804">Transcription</keyword>
<dbReference type="AlphaFoldDB" id="A0A6F8XUN2"/>
<dbReference type="SMART" id="SM00342">
    <property type="entry name" value="HTH_ARAC"/>
    <property type="match status" value="1"/>
</dbReference>
<evidence type="ECO:0000313" key="5">
    <source>
        <dbReference type="EMBL" id="BCB77536.1"/>
    </source>
</evidence>
<dbReference type="Gene3D" id="1.10.10.60">
    <property type="entry name" value="Homeodomain-like"/>
    <property type="match status" value="1"/>
</dbReference>
<reference evidence="5 6" key="1">
    <citation type="submission" date="2020-03" db="EMBL/GenBank/DDBJ databases">
        <title>Whole genome shotgun sequence of Phytohabitans flavus NBRC 107702.</title>
        <authorList>
            <person name="Komaki H."/>
            <person name="Tamura T."/>
        </authorList>
    </citation>
    <scope>NUCLEOTIDE SEQUENCE [LARGE SCALE GENOMIC DNA]</scope>
    <source>
        <strain evidence="5 6">NBRC 107702</strain>
    </source>
</reference>
<protein>
    <submittedName>
        <fullName evidence="5">AraC family transcriptional regulator</fullName>
    </submittedName>
</protein>
<evidence type="ECO:0000313" key="6">
    <source>
        <dbReference type="Proteomes" id="UP000502508"/>
    </source>
</evidence>
<organism evidence="5 6">
    <name type="scientific">Phytohabitans flavus</name>
    <dbReference type="NCBI Taxonomy" id="1076124"/>
    <lineage>
        <taxon>Bacteria</taxon>
        <taxon>Bacillati</taxon>
        <taxon>Actinomycetota</taxon>
        <taxon>Actinomycetes</taxon>
        <taxon>Micromonosporales</taxon>
        <taxon>Micromonosporaceae</taxon>
    </lineage>
</organism>
<dbReference type="InterPro" id="IPR018060">
    <property type="entry name" value="HTH_AraC"/>
</dbReference>
<dbReference type="GO" id="GO:0043565">
    <property type="term" value="F:sequence-specific DNA binding"/>
    <property type="evidence" value="ECO:0007669"/>
    <property type="project" value="InterPro"/>
</dbReference>
<dbReference type="SUPFAM" id="SSF46689">
    <property type="entry name" value="Homeodomain-like"/>
    <property type="match status" value="2"/>
</dbReference>
<dbReference type="Proteomes" id="UP000502508">
    <property type="component" value="Chromosome"/>
</dbReference>
<dbReference type="Pfam" id="PF12833">
    <property type="entry name" value="HTH_18"/>
    <property type="match status" value="1"/>
</dbReference>
<proteinExistence type="predicted"/>
<feature type="domain" description="HTH araC/xylS-type" evidence="4">
    <location>
        <begin position="160"/>
        <end position="257"/>
    </location>
</feature>
<evidence type="ECO:0000259" key="4">
    <source>
        <dbReference type="PROSITE" id="PS01124"/>
    </source>
</evidence>
<keyword evidence="2" id="KW-0238">DNA-binding</keyword>
<evidence type="ECO:0000256" key="1">
    <source>
        <dbReference type="ARBA" id="ARBA00023015"/>
    </source>
</evidence>
<evidence type="ECO:0000256" key="3">
    <source>
        <dbReference type="ARBA" id="ARBA00023163"/>
    </source>
</evidence>
<dbReference type="PANTHER" id="PTHR46796:SF2">
    <property type="entry name" value="TRANSCRIPTIONAL REGULATORY PROTEIN"/>
    <property type="match status" value="1"/>
</dbReference>
<dbReference type="EMBL" id="AP022870">
    <property type="protein sequence ID" value="BCB77536.1"/>
    <property type="molecule type" value="Genomic_DNA"/>
</dbReference>
<dbReference type="Pfam" id="PF02311">
    <property type="entry name" value="AraC_binding"/>
    <property type="match status" value="1"/>
</dbReference>
<gene>
    <name evidence="5" type="ORF">Pflav_039460</name>
</gene>
<dbReference type="SUPFAM" id="SSF51215">
    <property type="entry name" value="Regulatory protein AraC"/>
    <property type="match status" value="1"/>
</dbReference>
<dbReference type="KEGG" id="pfla:Pflav_039460"/>
<name>A0A6F8XUN2_9ACTN</name>
<dbReference type="InterPro" id="IPR003313">
    <property type="entry name" value="AraC-bd"/>
</dbReference>
<dbReference type="PROSITE" id="PS01124">
    <property type="entry name" value="HTH_ARAC_FAMILY_2"/>
    <property type="match status" value="1"/>
</dbReference>
<dbReference type="PANTHER" id="PTHR46796">
    <property type="entry name" value="HTH-TYPE TRANSCRIPTIONAL ACTIVATOR RHAS-RELATED"/>
    <property type="match status" value="1"/>
</dbReference>
<keyword evidence="6" id="KW-1185">Reference proteome</keyword>
<dbReference type="InterPro" id="IPR050204">
    <property type="entry name" value="AraC_XylS_family_regulators"/>
</dbReference>
<accession>A0A6F8XUN2</accession>
<reference evidence="5 6" key="2">
    <citation type="submission" date="2020-03" db="EMBL/GenBank/DDBJ databases">
        <authorList>
            <person name="Ichikawa N."/>
            <person name="Kimura A."/>
            <person name="Kitahashi Y."/>
            <person name="Uohara A."/>
        </authorList>
    </citation>
    <scope>NUCLEOTIDE SEQUENCE [LARGE SCALE GENOMIC DNA]</scope>
    <source>
        <strain evidence="5 6">NBRC 107702</strain>
    </source>
</reference>
<keyword evidence="1" id="KW-0805">Transcription regulation</keyword>
<dbReference type="GO" id="GO:0003700">
    <property type="term" value="F:DNA-binding transcription factor activity"/>
    <property type="evidence" value="ECO:0007669"/>
    <property type="project" value="InterPro"/>
</dbReference>